<feature type="binding site" evidence="13">
    <location>
        <position position="156"/>
    </location>
    <ligand>
        <name>(R)-pantoate</name>
        <dbReference type="ChEBI" id="CHEBI:15980"/>
    </ligand>
</feature>
<evidence type="ECO:0000256" key="13">
    <source>
        <dbReference type="HAMAP-Rule" id="MF_00158"/>
    </source>
</evidence>
<sequence length="285" mass="30156">MSRPDVVTTVAELRTRVAAWRRDGARIGMVPTMGALHDGHLSLVEAARGGADRVVVSIFVNPTQFAPTEDLATYPRDLDGDLAKLAGAGVDLVFAPETGEMYPEGAATTVTVGGPAVGLESDARPHFFAGVATVVTKLFAQCLPDVAYFGEKDFQQLAVIRRLTRDLSLPVSVEGRPTVREPDGLAMSSRNVYLNADSRSRAPALYAALTRAAAAIGEGLPSEAAVAAAAADIAAAGFAIDYVEHRDAETLGRPEPGRPGRLLVAARIQEVRLIDNIATPNYRQL</sequence>
<comment type="function">
    <text evidence="12 13">Catalyzes the condensation of pantoate with beta-alanine in an ATP-dependent reaction via a pantoyl-adenylate intermediate.</text>
</comment>
<dbReference type="PANTHER" id="PTHR21299:SF1">
    <property type="entry name" value="PANTOATE--BETA-ALANINE LIGASE"/>
    <property type="match status" value="1"/>
</dbReference>
<comment type="similarity">
    <text evidence="3 13">Belongs to the pantothenate synthetase family.</text>
</comment>
<evidence type="ECO:0000256" key="4">
    <source>
        <dbReference type="ARBA" id="ARBA00012219"/>
    </source>
</evidence>
<comment type="caution">
    <text evidence="14">The sequence shown here is derived from an EMBL/GenBank/DDBJ whole genome shotgun (WGS) entry which is preliminary data.</text>
</comment>
<protein>
    <recommendedName>
        <fullName evidence="5 13">Pantothenate synthetase</fullName>
        <shortName evidence="13">PS</shortName>
        <ecNumber evidence="4 13">6.3.2.1</ecNumber>
    </recommendedName>
    <alternativeName>
        <fullName evidence="13">Pantoate--beta-alanine ligase</fullName>
    </alternativeName>
    <alternativeName>
        <fullName evidence="13">Pantoate-activating enzyme</fullName>
    </alternativeName>
</protein>
<dbReference type="SUPFAM" id="SSF52374">
    <property type="entry name" value="Nucleotidylyl transferase"/>
    <property type="match status" value="1"/>
</dbReference>
<evidence type="ECO:0000256" key="6">
    <source>
        <dbReference type="ARBA" id="ARBA00022490"/>
    </source>
</evidence>
<feature type="binding site" evidence="13">
    <location>
        <position position="64"/>
    </location>
    <ligand>
        <name>beta-alanine</name>
        <dbReference type="ChEBI" id="CHEBI:57966"/>
    </ligand>
</feature>
<comment type="subunit">
    <text evidence="13">Homodimer.</text>
</comment>
<dbReference type="AlphaFoldDB" id="A0A9W6N7V1"/>
<dbReference type="InterPro" id="IPR014729">
    <property type="entry name" value="Rossmann-like_a/b/a_fold"/>
</dbReference>
<dbReference type="Gene3D" id="3.30.1300.10">
    <property type="entry name" value="Pantoate-beta-alanine ligase, C-terminal domain"/>
    <property type="match status" value="1"/>
</dbReference>
<evidence type="ECO:0000256" key="12">
    <source>
        <dbReference type="ARBA" id="ARBA00055042"/>
    </source>
</evidence>
<dbReference type="GO" id="GO:0005524">
    <property type="term" value="F:ATP binding"/>
    <property type="evidence" value="ECO:0007669"/>
    <property type="project" value="UniProtKB-KW"/>
</dbReference>
<dbReference type="InterPro" id="IPR003721">
    <property type="entry name" value="Pantoate_ligase"/>
</dbReference>
<evidence type="ECO:0000256" key="7">
    <source>
        <dbReference type="ARBA" id="ARBA00022598"/>
    </source>
</evidence>
<accession>A0A9W6N7V1</accession>
<name>A0A9W6N7V1_9HYPH</name>
<evidence type="ECO:0000256" key="2">
    <source>
        <dbReference type="ARBA" id="ARBA00004990"/>
    </source>
</evidence>
<evidence type="ECO:0000256" key="5">
    <source>
        <dbReference type="ARBA" id="ARBA00014155"/>
    </source>
</evidence>
<evidence type="ECO:0000256" key="10">
    <source>
        <dbReference type="ARBA" id="ARBA00022840"/>
    </source>
</evidence>
<gene>
    <name evidence="13 14" type="primary">panC</name>
    <name evidence="14" type="ORF">GCM10008174_25280</name>
</gene>
<comment type="subcellular location">
    <subcellularLocation>
        <location evidence="1 13">Cytoplasm</location>
    </subcellularLocation>
</comment>
<keyword evidence="8 13" id="KW-0566">Pantothenate biosynthesis</keyword>
<dbReference type="InterPro" id="IPR042176">
    <property type="entry name" value="Pantoate_ligase_C"/>
</dbReference>
<feature type="binding site" evidence="13">
    <location>
        <begin position="187"/>
        <end position="190"/>
    </location>
    <ligand>
        <name>ATP</name>
        <dbReference type="ChEBI" id="CHEBI:30616"/>
    </ligand>
</feature>
<feature type="binding site" evidence="13">
    <location>
        <begin position="33"/>
        <end position="40"/>
    </location>
    <ligand>
        <name>ATP</name>
        <dbReference type="ChEBI" id="CHEBI:30616"/>
    </ligand>
</feature>
<keyword evidence="7 13" id="KW-0436">Ligase</keyword>
<evidence type="ECO:0000256" key="8">
    <source>
        <dbReference type="ARBA" id="ARBA00022655"/>
    </source>
</evidence>
<keyword evidence="15" id="KW-1185">Reference proteome</keyword>
<reference evidence="14" key="2">
    <citation type="submission" date="2023-01" db="EMBL/GenBank/DDBJ databases">
        <authorList>
            <person name="Sun Q."/>
            <person name="Evtushenko L."/>
        </authorList>
    </citation>
    <scope>NUCLEOTIDE SEQUENCE</scope>
    <source>
        <strain evidence="14">VKM B-2748</strain>
    </source>
</reference>
<dbReference type="RefSeq" id="WP_271201271.1">
    <property type="nucleotide sequence ID" value="NZ_BSFL01000003.1"/>
</dbReference>
<evidence type="ECO:0000313" key="14">
    <source>
        <dbReference type="EMBL" id="GLK80787.1"/>
    </source>
</evidence>
<evidence type="ECO:0000256" key="11">
    <source>
        <dbReference type="ARBA" id="ARBA00048258"/>
    </source>
</evidence>
<evidence type="ECO:0000313" key="15">
    <source>
        <dbReference type="Proteomes" id="UP001143309"/>
    </source>
</evidence>
<keyword evidence="10 13" id="KW-0067">ATP-binding</keyword>
<evidence type="ECO:0000256" key="3">
    <source>
        <dbReference type="ARBA" id="ARBA00009256"/>
    </source>
</evidence>
<dbReference type="HAMAP" id="MF_00158">
    <property type="entry name" value="PanC"/>
    <property type="match status" value="1"/>
</dbReference>
<feature type="binding site" evidence="13">
    <location>
        <position position="64"/>
    </location>
    <ligand>
        <name>(R)-pantoate</name>
        <dbReference type="ChEBI" id="CHEBI:15980"/>
    </ligand>
</feature>
<keyword evidence="9 13" id="KW-0547">Nucleotide-binding</keyword>
<evidence type="ECO:0000256" key="9">
    <source>
        <dbReference type="ARBA" id="ARBA00022741"/>
    </source>
</evidence>
<comment type="pathway">
    <text evidence="2 13">Cofactor biosynthesis; (R)-pantothenate biosynthesis; (R)-pantothenate from (R)-pantoate and beta-alanine: step 1/1.</text>
</comment>
<dbReference type="GO" id="GO:0004592">
    <property type="term" value="F:pantoate-beta-alanine ligase activity"/>
    <property type="evidence" value="ECO:0007669"/>
    <property type="project" value="UniProtKB-UniRule"/>
</dbReference>
<feature type="binding site" evidence="13">
    <location>
        <begin position="150"/>
        <end position="153"/>
    </location>
    <ligand>
        <name>ATP</name>
        <dbReference type="ChEBI" id="CHEBI:30616"/>
    </ligand>
</feature>
<dbReference type="FunFam" id="3.40.50.620:FF:000114">
    <property type="entry name" value="Pantothenate synthetase"/>
    <property type="match status" value="1"/>
</dbReference>
<feature type="binding site" evidence="13">
    <location>
        <position position="179"/>
    </location>
    <ligand>
        <name>ATP</name>
        <dbReference type="ChEBI" id="CHEBI:30616"/>
    </ligand>
</feature>
<comment type="catalytic activity">
    <reaction evidence="11 13">
        <text>(R)-pantoate + beta-alanine + ATP = (R)-pantothenate + AMP + diphosphate + H(+)</text>
        <dbReference type="Rhea" id="RHEA:10912"/>
        <dbReference type="ChEBI" id="CHEBI:15378"/>
        <dbReference type="ChEBI" id="CHEBI:15980"/>
        <dbReference type="ChEBI" id="CHEBI:29032"/>
        <dbReference type="ChEBI" id="CHEBI:30616"/>
        <dbReference type="ChEBI" id="CHEBI:33019"/>
        <dbReference type="ChEBI" id="CHEBI:57966"/>
        <dbReference type="ChEBI" id="CHEBI:456215"/>
        <dbReference type="EC" id="6.3.2.1"/>
    </reaction>
</comment>
<dbReference type="Gene3D" id="3.40.50.620">
    <property type="entry name" value="HUPs"/>
    <property type="match status" value="1"/>
</dbReference>
<dbReference type="GO" id="GO:0015940">
    <property type="term" value="P:pantothenate biosynthetic process"/>
    <property type="evidence" value="ECO:0007669"/>
    <property type="project" value="UniProtKB-UniRule"/>
</dbReference>
<reference evidence="14" key="1">
    <citation type="journal article" date="2014" name="Int. J. Syst. Evol. Microbiol.">
        <title>Complete genome sequence of Corynebacterium casei LMG S-19264T (=DSM 44701T), isolated from a smear-ripened cheese.</title>
        <authorList>
            <consortium name="US DOE Joint Genome Institute (JGI-PGF)"/>
            <person name="Walter F."/>
            <person name="Albersmeier A."/>
            <person name="Kalinowski J."/>
            <person name="Ruckert C."/>
        </authorList>
    </citation>
    <scope>NUCLEOTIDE SEQUENCE</scope>
    <source>
        <strain evidence="14">VKM B-2748</strain>
    </source>
</reference>
<evidence type="ECO:0000256" key="1">
    <source>
        <dbReference type="ARBA" id="ARBA00004496"/>
    </source>
</evidence>
<dbReference type="PANTHER" id="PTHR21299">
    <property type="entry name" value="CYTIDYLATE KINASE/PANTOATE-BETA-ALANINE LIGASE"/>
    <property type="match status" value="1"/>
</dbReference>
<organism evidence="14 15">
    <name type="scientific">Methylopila turkensis</name>
    <dbReference type="NCBI Taxonomy" id="1437816"/>
    <lineage>
        <taxon>Bacteria</taxon>
        <taxon>Pseudomonadati</taxon>
        <taxon>Pseudomonadota</taxon>
        <taxon>Alphaproteobacteria</taxon>
        <taxon>Hyphomicrobiales</taxon>
        <taxon>Methylopilaceae</taxon>
        <taxon>Methylopila</taxon>
    </lineage>
</organism>
<feature type="active site" description="Proton donor" evidence="13">
    <location>
        <position position="40"/>
    </location>
</feature>
<dbReference type="Pfam" id="PF02569">
    <property type="entry name" value="Pantoate_ligase"/>
    <property type="match status" value="1"/>
</dbReference>
<dbReference type="Proteomes" id="UP001143309">
    <property type="component" value="Unassembled WGS sequence"/>
</dbReference>
<proteinExistence type="inferred from homology"/>
<dbReference type="EC" id="6.3.2.1" evidence="4 13"/>
<dbReference type="CDD" id="cd00560">
    <property type="entry name" value="PanC"/>
    <property type="match status" value="1"/>
</dbReference>
<keyword evidence="6 13" id="KW-0963">Cytoplasm</keyword>
<dbReference type="EMBL" id="BSFL01000003">
    <property type="protein sequence ID" value="GLK80787.1"/>
    <property type="molecule type" value="Genomic_DNA"/>
</dbReference>
<comment type="miscellaneous">
    <text evidence="13">The reaction proceeds by a bi uni uni bi ping pong mechanism.</text>
</comment>
<dbReference type="NCBIfam" id="TIGR00018">
    <property type="entry name" value="panC"/>
    <property type="match status" value="1"/>
</dbReference>
<dbReference type="GO" id="GO:0005829">
    <property type="term" value="C:cytosol"/>
    <property type="evidence" value="ECO:0007669"/>
    <property type="project" value="TreeGrafter"/>
</dbReference>